<dbReference type="Proteomes" id="UP000076842">
    <property type="component" value="Unassembled WGS sequence"/>
</dbReference>
<feature type="region of interest" description="Disordered" evidence="4">
    <location>
        <begin position="908"/>
        <end position="1072"/>
    </location>
</feature>
<feature type="compositionally biased region" description="Low complexity" evidence="4">
    <location>
        <begin position="440"/>
        <end position="452"/>
    </location>
</feature>
<feature type="compositionally biased region" description="Low complexity" evidence="4">
    <location>
        <begin position="658"/>
        <end position="670"/>
    </location>
</feature>
<feature type="region of interest" description="Disordered" evidence="4">
    <location>
        <begin position="1"/>
        <end position="153"/>
    </location>
</feature>
<evidence type="ECO:0000256" key="2">
    <source>
        <dbReference type="ARBA" id="ARBA00023012"/>
    </source>
</evidence>
<dbReference type="FunFam" id="3.40.50.2300:FF:000146">
    <property type="entry name" value="Putative two-component response regulator SSK1p"/>
    <property type="match status" value="1"/>
</dbReference>
<dbReference type="OrthoDB" id="21225at2759"/>
<name>A0A165JQG1_9BASI</name>
<dbReference type="PANTHER" id="PTHR45339:SF1">
    <property type="entry name" value="HYBRID SIGNAL TRANSDUCTION HISTIDINE KINASE J"/>
    <property type="match status" value="1"/>
</dbReference>
<dbReference type="CDD" id="cd17546">
    <property type="entry name" value="REC_hyHK_CKI1_RcsC-like"/>
    <property type="match status" value="1"/>
</dbReference>
<dbReference type="GO" id="GO:0000156">
    <property type="term" value="F:phosphorelay response regulator activity"/>
    <property type="evidence" value="ECO:0007669"/>
    <property type="project" value="UniProtKB-ARBA"/>
</dbReference>
<feature type="compositionally biased region" description="Pro residues" evidence="4">
    <location>
        <begin position="138"/>
        <end position="150"/>
    </location>
</feature>
<feature type="compositionally biased region" description="Low complexity" evidence="4">
    <location>
        <begin position="1169"/>
        <end position="1181"/>
    </location>
</feature>
<feature type="compositionally biased region" description="Polar residues" evidence="4">
    <location>
        <begin position="421"/>
        <end position="431"/>
    </location>
</feature>
<feature type="region of interest" description="Disordered" evidence="4">
    <location>
        <begin position="1084"/>
        <end position="1187"/>
    </location>
</feature>
<feature type="compositionally biased region" description="Low complexity" evidence="4">
    <location>
        <begin position="103"/>
        <end position="114"/>
    </location>
</feature>
<dbReference type="PROSITE" id="PS50110">
    <property type="entry name" value="RESPONSE_REGULATORY"/>
    <property type="match status" value="1"/>
</dbReference>
<feature type="compositionally biased region" description="Basic and acidic residues" evidence="4">
    <location>
        <begin position="1669"/>
        <end position="1679"/>
    </location>
</feature>
<feature type="compositionally biased region" description="Basic and acidic residues" evidence="4">
    <location>
        <begin position="45"/>
        <end position="55"/>
    </location>
</feature>
<evidence type="ECO:0000256" key="4">
    <source>
        <dbReference type="SAM" id="MobiDB-lite"/>
    </source>
</evidence>
<evidence type="ECO:0000256" key="1">
    <source>
        <dbReference type="ARBA" id="ARBA00022553"/>
    </source>
</evidence>
<evidence type="ECO:0000313" key="6">
    <source>
        <dbReference type="EMBL" id="KZT62141.1"/>
    </source>
</evidence>
<feature type="compositionally biased region" description="Low complexity" evidence="4">
    <location>
        <begin position="34"/>
        <end position="43"/>
    </location>
</feature>
<keyword evidence="2" id="KW-0902">Two-component regulatory system</keyword>
<feature type="compositionally biased region" description="Pro residues" evidence="4">
    <location>
        <begin position="1035"/>
        <end position="1044"/>
    </location>
</feature>
<reference evidence="6 7" key="1">
    <citation type="journal article" date="2016" name="Mol. Biol. Evol.">
        <title>Comparative Genomics of Early-Diverging Mushroom-Forming Fungi Provides Insights into the Origins of Lignocellulose Decay Capabilities.</title>
        <authorList>
            <person name="Nagy L.G."/>
            <person name="Riley R."/>
            <person name="Tritt A."/>
            <person name="Adam C."/>
            <person name="Daum C."/>
            <person name="Floudas D."/>
            <person name="Sun H."/>
            <person name="Yadav J.S."/>
            <person name="Pangilinan J."/>
            <person name="Larsson K.H."/>
            <person name="Matsuura K."/>
            <person name="Barry K."/>
            <person name="Labutti K."/>
            <person name="Kuo R."/>
            <person name="Ohm R.A."/>
            <person name="Bhattacharya S.S."/>
            <person name="Shirouzu T."/>
            <person name="Yoshinaga Y."/>
            <person name="Martin F.M."/>
            <person name="Grigoriev I.V."/>
            <person name="Hibbett D.S."/>
        </authorList>
    </citation>
    <scope>NUCLEOTIDE SEQUENCE [LARGE SCALE GENOMIC DNA]</scope>
    <source>
        <strain evidence="6 7">HHB12733</strain>
    </source>
</reference>
<feature type="region of interest" description="Disordered" evidence="4">
    <location>
        <begin position="644"/>
        <end position="684"/>
    </location>
</feature>
<dbReference type="InParanoid" id="A0A165JQG1"/>
<keyword evidence="1 3" id="KW-0597">Phosphoprotein</keyword>
<proteinExistence type="predicted"/>
<keyword evidence="7" id="KW-1185">Reference proteome</keyword>
<feature type="compositionally biased region" description="Polar residues" evidence="4">
    <location>
        <begin position="1146"/>
        <end position="1156"/>
    </location>
</feature>
<dbReference type="PANTHER" id="PTHR45339">
    <property type="entry name" value="HYBRID SIGNAL TRANSDUCTION HISTIDINE KINASE J"/>
    <property type="match status" value="1"/>
</dbReference>
<protein>
    <recommendedName>
        <fullName evidence="5">Response regulatory domain-containing protein</fullName>
    </recommendedName>
</protein>
<feature type="compositionally biased region" description="Polar residues" evidence="4">
    <location>
        <begin position="792"/>
        <end position="801"/>
    </location>
</feature>
<feature type="region of interest" description="Disordered" evidence="4">
    <location>
        <begin position="734"/>
        <end position="801"/>
    </location>
</feature>
<dbReference type="Gene3D" id="3.40.50.2300">
    <property type="match status" value="1"/>
</dbReference>
<feature type="modified residue" description="4-aspartylphosphate" evidence="3">
    <location>
        <position position="1410"/>
    </location>
</feature>
<dbReference type="EMBL" id="KV423918">
    <property type="protein sequence ID" value="KZT62141.1"/>
    <property type="molecule type" value="Genomic_DNA"/>
</dbReference>
<feature type="region of interest" description="Disordered" evidence="4">
    <location>
        <begin position="410"/>
        <end position="453"/>
    </location>
</feature>
<dbReference type="SUPFAM" id="SSF52172">
    <property type="entry name" value="CheY-like"/>
    <property type="match status" value="1"/>
</dbReference>
<dbReference type="InterPro" id="IPR011006">
    <property type="entry name" value="CheY-like_superfamily"/>
</dbReference>
<organism evidence="6 7">
    <name type="scientific">Calocera cornea HHB12733</name>
    <dbReference type="NCBI Taxonomy" id="1353952"/>
    <lineage>
        <taxon>Eukaryota</taxon>
        <taxon>Fungi</taxon>
        <taxon>Dikarya</taxon>
        <taxon>Basidiomycota</taxon>
        <taxon>Agaricomycotina</taxon>
        <taxon>Dacrymycetes</taxon>
        <taxon>Dacrymycetales</taxon>
        <taxon>Dacrymycetaceae</taxon>
        <taxon>Calocera</taxon>
    </lineage>
</organism>
<feature type="region of interest" description="Disordered" evidence="4">
    <location>
        <begin position="176"/>
        <end position="227"/>
    </location>
</feature>
<dbReference type="SMART" id="SM00448">
    <property type="entry name" value="REC"/>
    <property type="match status" value="1"/>
</dbReference>
<feature type="compositionally biased region" description="Low complexity" evidence="4">
    <location>
        <begin position="1021"/>
        <end position="1034"/>
    </location>
</feature>
<feature type="compositionally biased region" description="Acidic residues" evidence="4">
    <location>
        <begin position="1657"/>
        <end position="1666"/>
    </location>
</feature>
<feature type="region of interest" description="Disordered" evidence="4">
    <location>
        <begin position="1442"/>
        <end position="1468"/>
    </location>
</feature>
<feature type="compositionally biased region" description="Low complexity" evidence="4">
    <location>
        <begin position="176"/>
        <end position="222"/>
    </location>
</feature>
<evidence type="ECO:0000313" key="7">
    <source>
        <dbReference type="Proteomes" id="UP000076842"/>
    </source>
</evidence>
<feature type="compositionally biased region" description="Polar residues" evidence="4">
    <location>
        <begin position="1048"/>
        <end position="1069"/>
    </location>
</feature>
<evidence type="ECO:0000259" key="5">
    <source>
        <dbReference type="PROSITE" id="PS50110"/>
    </source>
</evidence>
<feature type="region of interest" description="Disordered" evidence="4">
    <location>
        <begin position="1545"/>
        <end position="1679"/>
    </location>
</feature>
<dbReference type="InterPro" id="IPR001789">
    <property type="entry name" value="Sig_transdc_resp-reg_receiver"/>
</dbReference>
<dbReference type="Pfam" id="PF00072">
    <property type="entry name" value="Response_reg"/>
    <property type="match status" value="1"/>
</dbReference>
<feature type="compositionally biased region" description="Polar residues" evidence="4">
    <location>
        <begin position="671"/>
        <end position="680"/>
    </location>
</feature>
<accession>A0A165JQG1</accession>
<dbReference type="STRING" id="1353952.A0A165JQG1"/>
<evidence type="ECO:0000256" key="3">
    <source>
        <dbReference type="PROSITE-ProRule" id="PRU00169"/>
    </source>
</evidence>
<gene>
    <name evidence="6" type="ORF">CALCODRAFT_490322</name>
</gene>
<feature type="compositionally biased region" description="Pro residues" evidence="4">
    <location>
        <begin position="969"/>
        <end position="979"/>
    </location>
</feature>
<feature type="region of interest" description="Disordered" evidence="4">
    <location>
        <begin position="1220"/>
        <end position="1242"/>
    </location>
</feature>
<sequence length="1679" mass="174880">MPYEPLPLLDSPPRTGSTSDIDDPSGAPHPELDPYAPYSSSSEEPSDREQQDRNTLDSPSPPLLQPGDIPAQGHAQAAYGQPHVSLHSRRKHSSGSNHAAMQGSDSGHSSGTTTAAPSQGPPSPGVLTTGLQGQPGPTSAPPMPAIPPLPRMTRAFSMPLPQQLRHLQHPLGRTALGSASASRSSSGFSDSGTAVSASASASPTTLSQSSSSSSLYERGSSTAQSSDSEYMRSLSLEIADSVQPIIQTLLQLSPPHILDPAKEQFSACTVQIPTASVSGLLTAMKGLNYLSARLAADGAAMDASVQGVAVGGREERLKALEAEDADEVFDIGEMLQAVGDTLAGLAAQAGVDLVLYHAEVGMLHVGVRANESAVAYLLAHVLRQVLSTAERGDTIELCLTLSNKLPRSPPRVGLGLPGSAASLSNSPTDPLSPNPVLNHAASSPSILPSSAPTPTPDTYQCVFDIVHRLHAPTLGFLGRASPHEHERGTPSLAGGVSTRLLRLLAASFYARGTEPPSLTSGGARHYVLQVPLRRGMPLLEPPLLSPDEQQSRQPFPSYQLPREPTLDELAQFVRSDLRAKRVALFASPNSAFARHVTSYLTSWGMDVVHVPTDGTEEVPALSAWGGKGGSDAVASPTMERELHEVLEGSSGSEAERVSATGSAAGSAGSAHTQANSSDSDSGPPKLSFVIIDDDVTVLRRRLVQIRKERDGLREFRLAANANAAAHANATASYSSAAARRADKLQQAGSPPQRPSLSSHHRPRSGQPRSPIGDGTTQGNSPPKGAEMPSPSPSIAGSSRTNSGGGIFDNTVIVHFTSLANFKLVRDAVQTLLALPQPLLQPQAYSPYVHPDLPEVIVIPKPAGPRRLLTALHTGLYKPLVDPFFAPIATSPLSPAAVHPLSPFFTPPGTSDHNPFGSQHGMASPVVTVPSPNLSSSPGHPPGPLNIHAMQHAHGTLYLPGGLHKARSPGPSPLAQPPATGPEGEYFPDDAVKIGSSSSSGVVLQSPDGRPAGVFFQPLARSSSNTTTAGGSTPPEGGPPPPPGPDLNGASNLGTKPLTLSTPSGESIQRQVPVGMIFSPSQVIDSYRSPSAEGPPHLPAGGAARRQPKRATTNETRPFLLPAKDRDEESGDGANGAAPNRYRQGPRRTSSAGTTGSVPAAGVPLPPSRPGSSRIPSGGSNRAAPTGTITYAPQNMHRMASRRTSGGQIVHAGSFILGEAPAPGTEIPGPVAPPSPNLAEQRPIDPDKQAQRENIRKLIQAGVEAVVPTAVRMDGSVEPEHPLTSTTVVPGAAAVASITTMPTIASANTTPSPVTGSFPSSHAPTVKPPVAAASLRRNSEATGPLPVKKKPTGDNVIVPPINVLIVEDNPINQTILMTFMRRKKIKYGTANDGAQAVDKWKTGGYHLILMDIQMPVMDGIEATKEIRRLESLANVGLFPTTPPADSLRASSPSSMKAPGTPGSLSQSSPHRSSVIIVALTASSLQSDRVAALAAGCNDFLTKPVSLKWLEKKIIEWGSIKALQMWADSAVTRVFSNGQADRTAKIRDQLRINRSGRTSPSPGPPSKKGSGKDTGTDTETPGTHAASRPSPSPAPLTGAGVKETGSGNSVTQPAADGVCAETRDDHRSLSASPSGSYFPNPPPDVFAPNDTKSLLLQDVLDDEDEDSPAETIKEASLWRRP</sequence>
<feature type="domain" description="Response regulatory" evidence="5">
    <location>
        <begin position="1361"/>
        <end position="1516"/>
    </location>
</feature>